<protein>
    <submittedName>
        <fullName evidence="2">AraC-type DNA-binding protein</fullName>
    </submittedName>
</protein>
<dbReference type="STRING" id="1513896.SAMN05660841_00139"/>
<dbReference type="GO" id="GO:0043565">
    <property type="term" value="F:sequence-specific DNA binding"/>
    <property type="evidence" value="ECO:0007669"/>
    <property type="project" value="InterPro"/>
</dbReference>
<sequence>MKRSVLSKLRHILDKVASAHCLEQLEASLILRDSETSYWKRGADEAILQEFDTLEVFLSCLDTLFVEARTIPIKVKLHDIHVLYVLEASAAIHLHDAQGRLISQQLCGRGMYYYLPPGRYTVTIPAGKSQLFGYYFRSKTFRKKNKEPYVFLHSLLQARRAQLPEVVVSRDFKVGKRTRMYIHALCRGLKKRKLKNESFVFGIIHDLIDLSAEKISEEETKMSYDLKIATQARKLLAMYIEEKGQEAQIIVLADDLKLDIDTVNRYHKLHFGKCLRELRTELLLARAKSLLASGMSPTGTAYELRYSSLDAFGRFFKKYSKQTASGYIQTLLTDL</sequence>
<dbReference type="SMART" id="SM00342">
    <property type="entry name" value="HTH_ARAC"/>
    <property type="match status" value="1"/>
</dbReference>
<feature type="domain" description="HTH araC/xylS-type" evidence="1">
    <location>
        <begin position="234"/>
        <end position="330"/>
    </location>
</feature>
<dbReference type="GO" id="GO:0003700">
    <property type="term" value="F:DNA-binding transcription factor activity"/>
    <property type="evidence" value="ECO:0007669"/>
    <property type="project" value="InterPro"/>
</dbReference>
<evidence type="ECO:0000313" key="2">
    <source>
        <dbReference type="EMBL" id="SKB38063.1"/>
    </source>
</evidence>
<accession>A0A1T5ATZ6</accession>
<dbReference type="Gene3D" id="1.10.10.60">
    <property type="entry name" value="Homeodomain-like"/>
    <property type="match status" value="1"/>
</dbReference>
<dbReference type="EMBL" id="FUZF01000001">
    <property type="protein sequence ID" value="SKB38063.1"/>
    <property type="molecule type" value="Genomic_DNA"/>
</dbReference>
<keyword evidence="2" id="KW-0238">DNA-binding</keyword>
<name>A0A1T5ATZ6_9SPHI</name>
<dbReference type="Pfam" id="PF12833">
    <property type="entry name" value="HTH_18"/>
    <property type="match status" value="1"/>
</dbReference>
<organism evidence="2 3">
    <name type="scientific">Sphingobacterium nematocida</name>
    <dbReference type="NCBI Taxonomy" id="1513896"/>
    <lineage>
        <taxon>Bacteria</taxon>
        <taxon>Pseudomonadati</taxon>
        <taxon>Bacteroidota</taxon>
        <taxon>Sphingobacteriia</taxon>
        <taxon>Sphingobacteriales</taxon>
        <taxon>Sphingobacteriaceae</taxon>
        <taxon>Sphingobacterium</taxon>
    </lineage>
</organism>
<reference evidence="3" key="1">
    <citation type="submission" date="2017-02" db="EMBL/GenBank/DDBJ databases">
        <authorList>
            <person name="Varghese N."/>
            <person name="Submissions S."/>
        </authorList>
    </citation>
    <scope>NUCLEOTIDE SEQUENCE [LARGE SCALE GENOMIC DNA]</scope>
    <source>
        <strain evidence="3">DSM 24091</strain>
    </source>
</reference>
<keyword evidence="3" id="KW-1185">Reference proteome</keyword>
<evidence type="ECO:0000313" key="3">
    <source>
        <dbReference type="Proteomes" id="UP000190150"/>
    </source>
</evidence>
<dbReference type="AlphaFoldDB" id="A0A1T5ATZ6"/>
<proteinExistence type="predicted"/>
<gene>
    <name evidence="2" type="ORF">SAMN05660841_00139</name>
</gene>
<dbReference type="InterPro" id="IPR018060">
    <property type="entry name" value="HTH_AraC"/>
</dbReference>
<evidence type="ECO:0000259" key="1">
    <source>
        <dbReference type="PROSITE" id="PS01124"/>
    </source>
</evidence>
<dbReference type="Proteomes" id="UP000190150">
    <property type="component" value="Unassembled WGS sequence"/>
</dbReference>
<dbReference type="PROSITE" id="PS01124">
    <property type="entry name" value="HTH_ARAC_FAMILY_2"/>
    <property type="match status" value="1"/>
</dbReference>